<sequence>MSTAKEKIVILGGNGFIGNSLYSHLNSQYNTLKIGHKTENALDIVKSFEPTVIINCSASDPNANFKESLEANLIYQTKFLNYIILENKPGLKWVQIGSYFEIQIKYGRYDNYSMHKNIFRAILDDAYNKNLINLTTIILPHVFGEGENKNRIFSTLTRELKKEIVVNISSGEQYFPILHISDATTAIEKAIKTEQALCYASPVWNGHLYELVDLIQHEIGKGIINYDKNNRSIDVDFPKIEFYPTISNWKPKMDISKILEKVKNAK</sequence>
<dbReference type="EMBL" id="CAEZUJ010000003">
    <property type="protein sequence ID" value="CAB4590425.1"/>
    <property type="molecule type" value="Genomic_DNA"/>
</dbReference>
<reference evidence="2" key="1">
    <citation type="submission" date="2020-05" db="EMBL/GenBank/DDBJ databases">
        <authorList>
            <person name="Chiriac C."/>
            <person name="Salcher M."/>
            <person name="Ghai R."/>
            <person name="Kavagutti S V."/>
        </authorList>
    </citation>
    <scope>NUCLEOTIDE SEQUENCE</scope>
</reference>
<dbReference type="AlphaFoldDB" id="A0A6J6FTQ6"/>
<proteinExistence type="predicted"/>
<dbReference type="Gene3D" id="3.40.50.720">
    <property type="entry name" value="NAD(P)-binding Rossmann-like Domain"/>
    <property type="match status" value="2"/>
</dbReference>
<dbReference type="InterPro" id="IPR036291">
    <property type="entry name" value="NAD(P)-bd_dom_sf"/>
</dbReference>
<dbReference type="Pfam" id="PF01370">
    <property type="entry name" value="Epimerase"/>
    <property type="match status" value="1"/>
</dbReference>
<dbReference type="EMBL" id="CAEZXH010000005">
    <property type="protein sequence ID" value="CAB4675668.1"/>
    <property type="molecule type" value="Genomic_DNA"/>
</dbReference>
<gene>
    <name evidence="2" type="ORF">UFOPK1811_00129</name>
    <name evidence="3" type="ORF">UFOPK2360_00154</name>
    <name evidence="4" type="ORF">UFOPK2922_00450</name>
    <name evidence="5" type="ORF">UFOPK3306_00025</name>
</gene>
<accession>A0A6J6FTQ6</accession>
<evidence type="ECO:0000313" key="4">
    <source>
        <dbReference type="EMBL" id="CAB4772649.1"/>
    </source>
</evidence>
<evidence type="ECO:0000313" key="3">
    <source>
        <dbReference type="EMBL" id="CAB4675668.1"/>
    </source>
</evidence>
<organism evidence="2">
    <name type="scientific">freshwater metagenome</name>
    <dbReference type="NCBI Taxonomy" id="449393"/>
    <lineage>
        <taxon>unclassified sequences</taxon>
        <taxon>metagenomes</taxon>
        <taxon>ecological metagenomes</taxon>
    </lineage>
</organism>
<dbReference type="SUPFAM" id="SSF51735">
    <property type="entry name" value="NAD(P)-binding Rossmann-fold domains"/>
    <property type="match status" value="1"/>
</dbReference>
<feature type="domain" description="NAD-dependent epimerase/dehydratase" evidence="1">
    <location>
        <begin position="8"/>
        <end position="193"/>
    </location>
</feature>
<dbReference type="EMBL" id="CAFBLI010000001">
    <property type="protein sequence ID" value="CAB4855135.1"/>
    <property type="molecule type" value="Genomic_DNA"/>
</dbReference>
<dbReference type="InterPro" id="IPR001509">
    <property type="entry name" value="Epimerase_deHydtase"/>
</dbReference>
<evidence type="ECO:0000313" key="5">
    <source>
        <dbReference type="EMBL" id="CAB4855135.1"/>
    </source>
</evidence>
<protein>
    <submittedName>
        <fullName evidence="2">Unannotated protein</fullName>
    </submittedName>
</protein>
<evidence type="ECO:0000259" key="1">
    <source>
        <dbReference type="Pfam" id="PF01370"/>
    </source>
</evidence>
<evidence type="ECO:0000313" key="2">
    <source>
        <dbReference type="EMBL" id="CAB4590425.1"/>
    </source>
</evidence>
<dbReference type="EMBL" id="CAEZZS010000013">
    <property type="protein sequence ID" value="CAB4772649.1"/>
    <property type="molecule type" value="Genomic_DNA"/>
</dbReference>
<name>A0A6J6FTQ6_9ZZZZ</name>